<keyword evidence="2" id="KW-1185">Reference proteome</keyword>
<gene>
    <name evidence="1" type="ORF">SAMN05877831_11644</name>
</gene>
<dbReference type="EMBL" id="OBMT01000016">
    <property type="protein sequence ID" value="SOC18326.1"/>
    <property type="molecule type" value="Genomic_DNA"/>
</dbReference>
<accession>A0A285TEV0</accession>
<dbReference type="InterPro" id="IPR025975">
    <property type="entry name" value="Polysacc_lyase"/>
</dbReference>
<evidence type="ECO:0000313" key="1">
    <source>
        <dbReference type="EMBL" id="SOC18326.1"/>
    </source>
</evidence>
<sequence>MSSPDFSLRAAALRRMACVFALGLLAGGILTQAGMAGPDPAARLLRDGFEGGAFSPRSGLYYRDNAEQRAGSYRFVQEGARAGKSALELTVVPHCAPGALRCSERAEVWQDTRNRVPYEEGVWTALSMRLGAPVPQDDHRYVMMQWKREIRPGAEGDFSPFLALRMRAGVLFATIESNYHPPRPGLPRPEKGQCPRGLVPVWLRPDTGQMRFLVAVGAGWRPELAREFDRCSDALRLSGPGFLPAARPVWHDYLFYTRPGPGGEGQIELVVDGRRVVRAEGVIGAAGAGLGPHQYFKFGPYRDAHQSRWTLYFDSFARGPACRAVAPAAVCAGLGE</sequence>
<dbReference type="OrthoDB" id="7330009at2"/>
<dbReference type="Pfam" id="PF14099">
    <property type="entry name" value="Polysacc_lyase"/>
    <property type="match status" value="1"/>
</dbReference>
<dbReference type="GO" id="GO:0016829">
    <property type="term" value="F:lyase activity"/>
    <property type="evidence" value="ECO:0007669"/>
    <property type="project" value="UniProtKB-KW"/>
</dbReference>
<evidence type="ECO:0000313" key="2">
    <source>
        <dbReference type="Proteomes" id="UP000219111"/>
    </source>
</evidence>
<name>A0A285TEV0_9RHOB</name>
<keyword evidence="1" id="KW-0456">Lyase</keyword>
<dbReference type="AlphaFoldDB" id="A0A285TEV0"/>
<dbReference type="Gene3D" id="2.60.120.200">
    <property type="match status" value="1"/>
</dbReference>
<reference evidence="2" key="1">
    <citation type="submission" date="2017-08" db="EMBL/GenBank/DDBJ databases">
        <authorList>
            <person name="Varghese N."/>
            <person name="Submissions S."/>
        </authorList>
    </citation>
    <scope>NUCLEOTIDE SEQUENCE [LARGE SCALE GENOMIC DNA]</scope>
    <source>
        <strain evidence="2">JA276</strain>
    </source>
</reference>
<protein>
    <submittedName>
        <fullName evidence="1">Polysaccharide lyase-like protein</fullName>
    </submittedName>
</protein>
<organism evidence="1 2">
    <name type="scientific">Rhodobacter maris</name>
    <dbReference type="NCBI Taxonomy" id="446682"/>
    <lineage>
        <taxon>Bacteria</taxon>
        <taxon>Pseudomonadati</taxon>
        <taxon>Pseudomonadota</taxon>
        <taxon>Alphaproteobacteria</taxon>
        <taxon>Rhodobacterales</taxon>
        <taxon>Rhodobacter group</taxon>
        <taxon>Rhodobacter</taxon>
    </lineage>
</organism>
<dbReference type="Proteomes" id="UP000219111">
    <property type="component" value="Unassembled WGS sequence"/>
</dbReference>
<proteinExistence type="predicted"/>